<dbReference type="AlphaFoldDB" id="A0A380K576"/>
<name>A0A380K576_9STRE</name>
<reference evidence="1 2" key="1">
    <citation type="submission" date="2018-06" db="EMBL/GenBank/DDBJ databases">
        <authorList>
            <consortium name="Pathogen Informatics"/>
            <person name="Doyle S."/>
        </authorList>
    </citation>
    <scope>NUCLEOTIDE SEQUENCE [LARGE SCALE GENOMIC DNA]</scope>
    <source>
        <strain evidence="1 2">NCTC12224</strain>
    </source>
</reference>
<sequence length="333" mass="37393">MSKLKLLITQVSHYLSRFKKRDKKRGSPKLIKATRKHVNLLVLAGLGSLALIGIVGSLRAITLSHKVSSLEDTIKNSQSSQVVSTTTDTDYRLTYYLNDYVTAYFTFSDKAKEQEKQTEKLNSFYDTVPETKNQGQKRTATSLVSAKLLTLTENTATYQVTYKQKNGDTDEEITTGFTVPYGEKEDAYYISGLPWFSALSSSQATGFDEEASLVLSASDSLSEKTHDKVEKFLDLFFTNYTTDQDNLNLVGKDLTVLENTTYKSLDYIYLKEEGDTITAYVQVTFEVASSTHSENFTLSLSTKNKSYYVTKLTHTIPTDYAKQKGDYSLLVSI</sequence>
<dbReference type="InterPro" id="IPR035628">
    <property type="entry name" value="TcpC_C"/>
</dbReference>
<gene>
    <name evidence="1" type="ORF">NCTC12224_00321</name>
</gene>
<dbReference type="Gene3D" id="3.10.450.540">
    <property type="match status" value="1"/>
</dbReference>
<evidence type="ECO:0000313" key="1">
    <source>
        <dbReference type="EMBL" id="SUN59368.1"/>
    </source>
</evidence>
<protein>
    <submittedName>
        <fullName evidence="1">Putative transposon protein</fullName>
    </submittedName>
</protein>
<keyword evidence="2" id="KW-1185">Reference proteome</keyword>
<dbReference type="Proteomes" id="UP000254924">
    <property type="component" value="Unassembled WGS sequence"/>
</dbReference>
<dbReference type="Pfam" id="PF12642">
    <property type="entry name" value="TpcC"/>
    <property type="match status" value="1"/>
</dbReference>
<evidence type="ECO:0000313" key="2">
    <source>
        <dbReference type="Proteomes" id="UP000254924"/>
    </source>
</evidence>
<dbReference type="InterPro" id="IPR024735">
    <property type="entry name" value="TcpC"/>
</dbReference>
<proteinExistence type="predicted"/>
<organism evidence="1 2">
    <name type="scientific">Streptococcus hyointestinalis</name>
    <dbReference type="NCBI Taxonomy" id="1337"/>
    <lineage>
        <taxon>Bacteria</taxon>
        <taxon>Bacillati</taxon>
        <taxon>Bacillota</taxon>
        <taxon>Bacilli</taxon>
        <taxon>Lactobacillales</taxon>
        <taxon>Streptococcaceae</taxon>
        <taxon>Streptococcus</taxon>
    </lineage>
</organism>
<accession>A0A380K576</accession>
<dbReference type="CDD" id="cd16386">
    <property type="entry name" value="TcpC_N"/>
    <property type="match status" value="1"/>
</dbReference>
<dbReference type="EMBL" id="UHFN01000007">
    <property type="protein sequence ID" value="SUN59368.1"/>
    <property type="molecule type" value="Genomic_DNA"/>
</dbReference>
<dbReference type="OrthoDB" id="2240974at2"/>
<dbReference type="CDD" id="cd16428">
    <property type="entry name" value="TcpC_C"/>
    <property type="match status" value="1"/>
</dbReference>